<proteinExistence type="predicted"/>
<protein>
    <recommendedName>
        <fullName evidence="1">Tc1-like transposase DDE domain-containing protein</fullName>
    </recommendedName>
</protein>
<dbReference type="PANTHER" id="PTHR23022:SF129">
    <property type="entry name" value="TRANSPOSABLE ELEMENT TC3 TRANSPOSASE"/>
    <property type="match status" value="1"/>
</dbReference>
<dbReference type="GeneID" id="17323553"/>
<dbReference type="InterPro" id="IPR038717">
    <property type="entry name" value="Tc1-like_DDE_dom"/>
</dbReference>
<dbReference type="Gene3D" id="3.30.420.10">
    <property type="entry name" value="Ribonuclease H-like superfamily/Ribonuclease H"/>
    <property type="match status" value="1"/>
</dbReference>
<reference evidence="3" key="1">
    <citation type="journal article" date="2013" name="Proc. Natl. Acad. Sci. U.S.A.">
        <title>Genome structure and metabolic features in the red seaweed Chondrus crispus shed light on evolution of the Archaeplastida.</title>
        <authorList>
            <person name="Collen J."/>
            <person name="Porcel B."/>
            <person name="Carre W."/>
            <person name="Ball S.G."/>
            <person name="Chaparro C."/>
            <person name="Tonon T."/>
            <person name="Barbeyron T."/>
            <person name="Michel G."/>
            <person name="Noel B."/>
            <person name="Valentin K."/>
            <person name="Elias M."/>
            <person name="Artiguenave F."/>
            <person name="Arun A."/>
            <person name="Aury J.M."/>
            <person name="Barbosa-Neto J.F."/>
            <person name="Bothwell J.H."/>
            <person name="Bouget F.Y."/>
            <person name="Brillet L."/>
            <person name="Cabello-Hurtado F."/>
            <person name="Capella-Gutierrez S."/>
            <person name="Charrier B."/>
            <person name="Cladiere L."/>
            <person name="Cock J.M."/>
            <person name="Coelho S.M."/>
            <person name="Colleoni C."/>
            <person name="Czjzek M."/>
            <person name="Da Silva C."/>
            <person name="Delage L."/>
            <person name="Denoeud F."/>
            <person name="Deschamps P."/>
            <person name="Dittami S.M."/>
            <person name="Gabaldon T."/>
            <person name="Gachon C.M."/>
            <person name="Groisillier A."/>
            <person name="Herve C."/>
            <person name="Jabbari K."/>
            <person name="Katinka M."/>
            <person name="Kloareg B."/>
            <person name="Kowalczyk N."/>
            <person name="Labadie K."/>
            <person name="Leblanc C."/>
            <person name="Lopez P.J."/>
            <person name="McLachlan D.H."/>
            <person name="Meslet-Cladiere L."/>
            <person name="Moustafa A."/>
            <person name="Nehr Z."/>
            <person name="Nyvall Collen P."/>
            <person name="Panaud O."/>
            <person name="Partensky F."/>
            <person name="Poulain J."/>
            <person name="Rensing S.A."/>
            <person name="Rousvoal S."/>
            <person name="Samson G."/>
            <person name="Symeonidi A."/>
            <person name="Weissenbach J."/>
            <person name="Zambounis A."/>
            <person name="Wincker P."/>
            <person name="Boyen C."/>
        </authorList>
    </citation>
    <scope>NUCLEOTIDE SEQUENCE [LARGE SCALE GENOMIC DNA]</scope>
    <source>
        <strain evidence="3">cv. Stackhouse</strain>
    </source>
</reference>
<sequence>MLKRPQMLERHKVARLKWSKKMLQKGSSYWRQVVFSDEKKFNLDGPDGVASYWHDLRREEKVFSTRHQGGASLMLWGAISVRGTSHLVRVQGTMDSTQYCSVLEEDLLPFAADNLGEQWTFQKDGASCHRSKYTKAWLDSKNVNLLDWPAKSPDLNIIENVWGLLARRVYAHGRQFDNLEDLADCIIDCWCSITEQYLGKLYDSLPRRLVEVLEKKGGPTSY</sequence>
<feature type="domain" description="Tc1-like transposase DDE" evidence="1">
    <location>
        <begin position="32"/>
        <end position="182"/>
    </location>
</feature>
<dbReference type="AlphaFoldDB" id="R7QC08"/>
<dbReference type="EMBL" id="HG001756">
    <property type="protein sequence ID" value="CDF36022.1"/>
    <property type="molecule type" value="Genomic_DNA"/>
</dbReference>
<dbReference type="OrthoDB" id="9996331at2759"/>
<dbReference type="OMA" id="KWIDADF"/>
<organism evidence="2 3">
    <name type="scientific">Chondrus crispus</name>
    <name type="common">Carrageen Irish moss</name>
    <name type="synonym">Polymorpha crispa</name>
    <dbReference type="NCBI Taxonomy" id="2769"/>
    <lineage>
        <taxon>Eukaryota</taxon>
        <taxon>Rhodophyta</taxon>
        <taxon>Florideophyceae</taxon>
        <taxon>Rhodymeniophycidae</taxon>
        <taxon>Gigartinales</taxon>
        <taxon>Gigartinaceae</taxon>
        <taxon>Chondrus</taxon>
    </lineage>
</organism>
<dbReference type="GO" id="GO:0003676">
    <property type="term" value="F:nucleic acid binding"/>
    <property type="evidence" value="ECO:0007669"/>
    <property type="project" value="InterPro"/>
</dbReference>
<gene>
    <name evidence="2" type="ORF">CHC_T00004441001</name>
</gene>
<dbReference type="Pfam" id="PF13358">
    <property type="entry name" value="DDE_3"/>
    <property type="match status" value="1"/>
</dbReference>
<evidence type="ECO:0000259" key="1">
    <source>
        <dbReference type="Pfam" id="PF13358"/>
    </source>
</evidence>
<dbReference type="KEGG" id="ccp:CHC_T00004441001"/>
<dbReference type="STRING" id="2769.R7QC08"/>
<name>R7QC08_CHOCR</name>
<keyword evidence="3" id="KW-1185">Reference proteome</keyword>
<dbReference type="PhylomeDB" id="R7QC08"/>
<dbReference type="InterPro" id="IPR036397">
    <property type="entry name" value="RNaseH_sf"/>
</dbReference>
<dbReference type="Proteomes" id="UP000012073">
    <property type="component" value="Unassembled WGS sequence"/>
</dbReference>
<dbReference type="PANTHER" id="PTHR23022">
    <property type="entry name" value="TRANSPOSABLE ELEMENT-RELATED"/>
    <property type="match status" value="1"/>
</dbReference>
<dbReference type="Gramene" id="CDF36022">
    <property type="protein sequence ID" value="CDF36022"/>
    <property type="gene ID" value="CHC_T00004441001"/>
</dbReference>
<dbReference type="InterPro" id="IPR052338">
    <property type="entry name" value="Transposase_5"/>
</dbReference>
<dbReference type="RefSeq" id="XP_005715841.1">
    <property type="nucleotide sequence ID" value="XM_005715784.1"/>
</dbReference>
<evidence type="ECO:0000313" key="2">
    <source>
        <dbReference type="EMBL" id="CDF36022.1"/>
    </source>
</evidence>
<evidence type="ECO:0000313" key="3">
    <source>
        <dbReference type="Proteomes" id="UP000012073"/>
    </source>
</evidence>
<accession>R7QC08</accession>